<evidence type="ECO:0000259" key="2">
    <source>
        <dbReference type="Pfam" id="PF03749"/>
    </source>
</evidence>
<evidence type="ECO:0000256" key="1">
    <source>
        <dbReference type="HAMAP-Rule" id="MF_00095"/>
    </source>
</evidence>
<dbReference type="Pfam" id="PF17746">
    <property type="entry name" value="SfsA_N"/>
    <property type="match status" value="1"/>
</dbReference>
<protein>
    <recommendedName>
        <fullName evidence="1">Sugar fermentation stimulation protein homolog</fullName>
    </recommendedName>
</protein>
<evidence type="ECO:0000313" key="4">
    <source>
        <dbReference type="EMBL" id="MDM7861291.1"/>
    </source>
</evidence>
<dbReference type="HAMAP" id="MF_00095">
    <property type="entry name" value="SfsA"/>
    <property type="match status" value="1"/>
</dbReference>
<dbReference type="CDD" id="cd22359">
    <property type="entry name" value="SfsA-like_bacterial"/>
    <property type="match status" value="1"/>
</dbReference>
<keyword evidence="5" id="KW-1185">Reference proteome</keyword>
<dbReference type="NCBIfam" id="TIGR00230">
    <property type="entry name" value="sfsA"/>
    <property type="match status" value="1"/>
</dbReference>
<feature type="domain" description="SfsA N-terminal OB" evidence="3">
    <location>
        <begin position="13"/>
        <end position="75"/>
    </location>
</feature>
<organism evidence="4 5">
    <name type="scientific">Alteromonas arenosi</name>
    <dbReference type="NCBI Taxonomy" id="3055817"/>
    <lineage>
        <taxon>Bacteria</taxon>
        <taxon>Pseudomonadati</taxon>
        <taxon>Pseudomonadota</taxon>
        <taxon>Gammaproteobacteria</taxon>
        <taxon>Alteromonadales</taxon>
        <taxon>Alteromonadaceae</taxon>
        <taxon>Alteromonas/Salinimonas group</taxon>
        <taxon>Alteromonas</taxon>
    </lineage>
</organism>
<dbReference type="Pfam" id="PF03749">
    <property type="entry name" value="SfsA"/>
    <property type="match status" value="1"/>
</dbReference>
<dbReference type="Proteomes" id="UP001234343">
    <property type="component" value="Unassembled WGS sequence"/>
</dbReference>
<dbReference type="Gene3D" id="2.40.50.580">
    <property type="match status" value="1"/>
</dbReference>
<feature type="domain" description="Sugar fermentation stimulation protein C-terminal" evidence="2">
    <location>
        <begin position="85"/>
        <end position="222"/>
    </location>
</feature>
<comment type="caution">
    <text evidence="4">The sequence shown here is derived from an EMBL/GenBank/DDBJ whole genome shotgun (WGS) entry which is preliminary data.</text>
</comment>
<dbReference type="PANTHER" id="PTHR30545:SF2">
    <property type="entry name" value="SUGAR FERMENTATION STIMULATION PROTEIN A"/>
    <property type="match status" value="1"/>
</dbReference>
<sequence length="234" mass="25816">MDFALPLISGTLIKRYKRFFADVKLDSGEVVTAHCANTGAMTGCAEPGFKVWLSPANNPKRKLQYTWEIAINDDGAKIGVNTNNANKIVAHALHSKHIAEVSEYDHIRPEFKPQGADSRFDFLLQSEGIPDCLLEVKSLTLCEGSTGFFPDAVTTRGAKHCAELANYAQQGYRAILLFCVQHTAVEQVKVAAHVDAKYAEALCQARQQGVEVLAYKCAIEEEKTLINQKLDIVF</sequence>
<gene>
    <name evidence="1 4" type="primary">sfsA</name>
    <name evidence="4" type="ORF">QTP81_11860</name>
</gene>
<name>A0ABT7SYM2_9ALTE</name>
<dbReference type="RefSeq" id="WP_289365730.1">
    <property type="nucleotide sequence ID" value="NZ_JAUCBP010000010.1"/>
</dbReference>
<dbReference type="EMBL" id="JAUCBP010000010">
    <property type="protein sequence ID" value="MDM7861291.1"/>
    <property type="molecule type" value="Genomic_DNA"/>
</dbReference>
<reference evidence="4 5" key="1">
    <citation type="submission" date="2023-06" db="EMBL/GenBank/DDBJ databases">
        <title>Alteromonas sp. ASW11-36 isolated from intertidal sand.</title>
        <authorList>
            <person name="Li Y."/>
        </authorList>
    </citation>
    <scope>NUCLEOTIDE SEQUENCE [LARGE SCALE GENOMIC DNA]</scope>
    <source>
        <strain evidence="4 5">ASW11-36</strain>
    </source>
</reference>
<evidence type="ECO:0000259" key="3">
    <source>
        <dbReference type="Pfam" id="PF17746"/>
    </source>
</evidence>
<dbReference type="InterPro" id="IPR040452">
    <property type="entry name" value="SfsA_C"/>
</dbReference>
<evidence type="ECO:0000313" key="5">
    <source>
        <dbReference type="Proteomes" id="UP001234343"/>
    </source>
</evidence>
<dbReference type="InterPro" id="IPR041465">
    <property type="entry name" value="SfsA_N"/>
</dbReference>
<dbReference type="InterPro" id="IPR005224">
    <property type="entry name" value="SfsA"/>
</dbReference>
<dbReference type="Gene3D" id="3.40.1350.60">
    <property type="match status" value="1"/>
</dbReference>
<comment type="similarity">
    <text evidence="1">Belongs to the SfsA family.</text>
</comment>
<dbReference type="PANTHER" id="PTHR30545">
    <property type="entry name" value="SUGAR FERMENTATION STIMULATION PROTEIN A"/>
    <property type="match status" value="1"/>
</dbReference>
<accession>A0ABT7SYM2</accession>
<proteinExistence type="inferred from homology"/>